<dbReference type="EMBL" id="QXQA01000003">
    <property type="protein sequence ID" value="RIX53999.1"/>
    <property type="molecule type" value="Genomic_DNA"/>
</dbReference>
<comment type="similarity">
    <text evidence="1">Belongs to the ATP-dependent DNA ligase family.</text>
</comment>
<dbReference type="InterPro" id="IPR050191">
    <property type="entry name" value="ATP-dep_DNA_ligase"/>
</dbReference>
<dbReference type="Pfam" id="PF01068">
    <property type="entry name" value="DNA_ligase_A_M"/>
    <property type="match status" value="1"/>
</dbReference>
<protein>
    <recommendedName>
        <fullName evidence="3">ATP-dependent DNA ligase family profile domain-containing protein</fullName>
    </recommendedName>
</protein>
<comment type="caution">
    <text evidence="4">The sequence shown here is derived from an EMBL/GenBank/DDBJ whole genome shotgun (WGS) entry which is preliminary data.</text>
</comment>
<dbReference type="Proteomes" id="UP000266482">
    <property type="component" value="Unassembled WGS sequence"/>
</dbReference>
<organism evidence="4 5">
    <name type="scientific">Paenibacillus nanensis</name>
    <dbReference type="NCBI Taxonomy" id="393251"/>
    <lineage>
        <taxon>Bacteria</taxon>
        <taxon>Bacillati</taxon>
        <taxon>Bacillota</taxon>
        <taxon>Bacilli</taxon>
        <taxon>Bacillales</taxon>
        <taxon>Paenibacillaceae</taxon>
        <taxon>Paenibacillus</taxon>
    </lineage>
</organism>
<dbReference type="AlphaFoldDB" id="A0A3A1UZH6"/>
<evidence type="ECO:0000256" key="1">
    <source>
        <dbReference type="ARBA" id="ARBA00007572"/>
    </source>
</evidence>
<feature type="domain" description="ATP-dependent DNA ligase family profile" evidence="3">
    <location>
        <begin position="103"/>
        <end position="195"/>
    </location>
</feature>
<reference evidence="4 5" key="1">
    <citation type="submission" date="2018-09" db="EMBL/GenBank/DDBJ databases">
        <title>Paenibacillus aracenensis nov. sp. isolated from a cave in southern Spain.</title>
        <authorList>
            <person name="Jurado V."/>
            <person name="Gutierrez-Patricio S."/>
            <person name="Gonzalez-Pimentel J.L."/>
            <person name="Miller A.Z."/>
            <person name="Laiz L."/>
            <person name="Saiz-Jimenez C."/>
        </authorList>
    </citation>
    <scope>NUCLEOTIDE SEQUENCE [LARGE SCALE GENOMIC DNA]</scope>
    <source>
        <strain evidence="4 5">DSM 22867</strain>
    </source>
</reference>
<dbReference type="PANTHER" id="PTHR45674:SF4">
    <property type="entry name" value="DNA LIGASE 1"/>
    <property type="match status" value="1"/>
</dbReference>
<dbReference type="CDD" id="cd07906">
    <property type="entry name" value="Adenylation_DNA_ligase_LigD_LigC"/>
    <property type="match status" value="1"/>
</dbReference>
<dbReference type="InterPro" id="IPR012310">
    <property type="entry name" value="DNA_ligase_ATP-dep_cent"/>
</dbReference>
<dbReference type="SUPFAM" id="SSF56091">
    <property type="entry name" value="DNA ligase/mRNA capping enzyme, catalytic domain"/>
    <property type="match status" value="1"/>
</dbReference>
<dbReference type="GO" id="GO:0006281">
    <property type="term" value="P:DNA repair"/>
    <property type="evidence" value="ECO:0007669"/>
    <property type="project" value="InterPro"/>
</dbReference>
<dbReference type="GO" id="GO:0006310">
    <property type="term" value="P:DNA recombination"/>
    <property type="evidence" value="ECO:0007669"/>
    <property type="project" value="InterPro"/>
</dbReference>
<dbReference type="Gene3D" id="3.30.1490.70">
    <property type="match status" value="1"/>
</dbReference>
<evidence type="ECO:0000259" key="3">
    <source>
        <dbReference type="PROSITE" id="PS50160"/>
    </source>
</evidence>
<evidence type="ECO:0000313" key="4">
    <source>
        <dbReference type="EMBL" id="RIX53999.1"/>
    </source>
</evidence>
<keyword evidence="5" id="KW-1185">Reference proteome</keyword>
<sequence>MFIQPMLMTERPDPFNDNDYLFEPLIDGHRLQLTMTAGKVRLLSRHGYDVTRQYPELHNVPLRRPADVVLDGEVAFLDPLTGQADFDRLQQRYRMTKTPRIRDAKTAMPVVYFIFDILHYNGLDVRDKPLYTRKRLLKALLEDNAHFKQMGYVEGSGIAFYNAAKQFGLEGIAGKRKESRYSEGRSEGWVKIPAK</sequence>
<name>A0A3A1UZH6_9BACL</name>
<dbReference type="PANTHER" id="PTHR45674">
    <property type="entry name" value="DNA LIGASE 1/3 FAMILY MEMBER"/>
    <property type="match status" value="1"/>
</dbReference>
<dbReference type="RefSeq" id="WP_119598755.1">
    <property type="nucleotide sequence ID" value="NZ_QXQA01000003.1"/>
</dbReference>
<keyword evidence="2" id="KW-0436">Ligase</keyword>
<dbReference type="OrthoDB" id="5503604at2"/>
<accession>A0A3A1UZH6</accession>
<evidence type="ECO:0000256" key="2">
    <source>
        <dbReference type="ARBA" id="ARBA00022598"/>
    </source>
</evidence>
<dbReference type="GO" id="GO:0005524">
    <property type="term" value="F:ATP binding"/>
    <property type="evidence" value="ECO:0007669"/>
    <property type="project" value="InterPro"/>
</dbReference>
<evidence type="ECO:0000313" key="5">
    <source>
        <dbReference type="Proteomes" id="UP000266482"/>
    </source>
</evidence>
<gene>
    <name evidence="4" type="ORF">D3P08_07030</name>
</gene>
<dbReference type="Gene3D" id="3.30.470.30">
    <property type="entry name" value="DNA ligase/mRNA capping enzyme"/>
    <property type="match status" value="1"/>
</dbReference>
<dbReference type="GO" id="GO:0003910">
    <property type="term" value="F:DNA ligase (ATP) activity"/>
    <property type="evidence" value="ECO:0007669"/>
    <property type="project" value="InterPro"/>
</dbReference>
<proteinExistence type="inferred from homology"/>
<dbReference type="PROSITE" id="PS50160">
    <property type="entry name" value="DNA_LIGASE_A3"/>
    <property type="match status" value="1"/>
</dbReference>